<name>A0AAE3M7E8_9BACT</name>
<dbReference type="EMBL" id="JAPDPJ010000046">
    <property type="protein sequence ID" value="MCW3788184.1"/>
    <property type="molecule type" value="Genomic_DNA"/>
</dbReference>
<protein>
    <submittedName>
        <fullName evidence="1">Uncharacterized protein</fullName>
    </submittedName>
</protein>
<reference evidence="1" key="1">
    <citation type="submission" date="2022-10" db="EMBL/GenBank/DDBJ databases">
        <authorList>
            <person name="Yu W.X."/>
        </authorList>
    </citation>
    <scope>NUCLEOTIDE SEQUENCE</scope>
    <source>
        <strain evidence="1">AAT</strain>
    </source>
</reference>
<accession>A0AAE3M7E8</accession>
<evidence type="ECO:0000313" key="2">
    <source>
        <dbReference type="Proteomes" id="UP001209229"/>
    </source>
</evidence>
<comment type="caution">
    <text evidence="1">The sequence shown here is derived from an EMBL/GenBank/DDBJ whole genome shotgun (WGS) entry which is preliminary data.</text>
</comment>
<gene>
    <name evidence="1" type="ORF">OM075_17060</name>
</gene>
<dbReference type="RefSeq" id="WP_301191745.1">
    <property type="nucleotide sequence ID" value="NZ_JAPDPJ010000046.1"/>
</dbReference>
<dbReference type="Proteomes" id="UP001209229">
    <property type="component" value="Unassembled WGS sequence"/>
</dbReference>
<organism evidence="1 2">
    <name type="scientific">Plebeiibacterium sediminum</name>
    <dbReference type="NCBI Taxonomy" id="2992112"/>
    <lineage>
        <taxon>Bacteria</taxon>
        <taxon>Pseudomonadati</taxon>
        <taxon>Bacteroidota</taxon>
        <taxon>Bacteroidia</taxon>
        <taxon>Marinilabiliales</taxon>
        <taxon>Marinilabiliaceae</taxon>
        <taxon>Plebeiibacterium</taxon>
    </lineage>
</organism>
<sequence length="111" mass="13174">MTEIYNNALVIKGINSIEIQTKYTDHNFIVIIRGFVDNIKLEINKEIHSLSIQSFSLMLDTQLEKAGEQENSQLVLPDNVDLENYYYERINNCLYVIFNHLVPRNDFMYYY</sequence>
<evidence type="ECO:0000313" key="1">
    <source>
        <dbReference type="EMBL" id="MCW3788184.1"/>
    </source>
</evidence>
<dbReference type="AlphaFoldDB" id="A0AAE3M7E8"/>
<proteinExistence type="predicted"/>
<keyword evidence="2" id="KW-1185">Reference proteome</keyword>